<evidence type="ECO:0000313" key="2">
    <source>
        <dbReference type="EMBL" id="CBI33187.3"/>
    </source>
</evidence>
<evidence type="ECO:0008006" key="4">
    <source>
        <dbReference type="Google" id="ProtNLM"/>
    </source>
</evidence>
<dbReference type="Proteomes" id="UP000009183">
    <property type="component" value="Unassembled WGS sequence, unordered"/>
</dbReference>
<dbReference type="AlphaFoldDB" id="D7TRR1"/>
<evidence type="ECO:0000256" key="1">
    <source>
        <dbReference type="ARBA" id="ARBA00004141"/>
    </source>
</evidence>
<dbReference type="InParanoid" id="D7TRR1"/>
<protein>
    <recommendedName>
        <fullName evidence="4">Protein TIC 214</fullName>
    </recommendedName>
</protein>
<dbReference type="eggNOG" id="ENOG502QSDY">
    <property type="taxonomic scope" value="Eukaryota"/>
</dbReference>
<dbReference type="EMBL" id="FN596033">
    <property type="protein sequence ID" value="CBI33187.3"/>
    <property type="molecule type" value="Genomic_DNA"/>
</dbReference>
<comment type="subcellular location">
    <subcellularLocation>
        <location evidence="1">Membrane</location>
        <topology evidence="1">Multi-pass membrane protein</topology>
    </subcellularLocation>
</comment>
<dbReference type="STRING" id="29760.D7TRR1"/>
<evidence type="ECO:0000313" key="3">
    <source>
        <dbReference type="Proteomes" id="UP000009183"/>
    </source>
</evidence>
<dbReference type="PANTHER" id="PTHR33163:SF40">
    <property type="entry name" value="PROTEIN TIC 214"/>
    <property type="match status" value="1"/>
</dbReference>
<accession>D7TRR1</accession>
<dbReference type="OMA" id="EVWINTK"/>
<dbReference type="InterPro" id="IPR008896">
    <property type="entry name" value="TIC214"/>
</dbReference>
<dbReference type="Pfam" id="PF05758">
    <property type="entry name" value="Ycf1"/>
    <property type="match status" value="1"/>
</dbReference>
<sequence length="454" mass="55102">MNLCKEVFPNIQTHLFSFDISGLIKLIFENWKEKNKKLKIPNYAEEKTREKRQKAKREEKTRIKITEVWDTVLFAQVIRGCLLLTQSIFRKYIILPSLIIAKKIGRMLLFQSPEWSEDLKDWNREMHVKCTYNGSQKKQKNGLSKDSIINNQMIHKSSIQIRSMNWTNYSLTEKKVKDLTDRTNTITKKIEKIIKDKKKLFLTPEINISPNKASYNAKRLESQKSIWQILKRRNSRLIRKLHYFIKFFIERIYIDILLCLINIPRTNAQIFIESTKKIIDKYVYNNERNQKRIAYVFYKLSQTQVINLYKLRSKLHNSGMNQWKNWLRGHYQYKYLSPSIWSRLVPQKWRNRVNQHYKNDSYIYGSPLQKNPDRKYFDWKILHFCFRKKVDIEVWINTKIKPSNQKDLFDWMGMNEEILNRSISNLEPWFFLEFVLLYNTYKMKPGLYQSNYFF</sequence>
<proteinExistence type="predicted"/>
<name>D7TRR1_VITVI</name>
<dbReference type="GO" id="GO:0016020">
    <property type="term" value="C:membrane"/>
    <property type="evidence" value="ECO:0007669"/>
    <property type="project" value="UniProtKB-SubCell"/>
</dbReference>
<gene>
    <name evidence="2" type="ORF">VIT_00s0275g00030</name>
</gene>
<dbReference type="HOGENOM" id="CLU_603280_0_0_1"/>
<dbReference type="PaxDb" id="29760-VIT_00s0275g00030.t01"/>
<reference evidence="3" key="1">
    <citation type="journal article" date="2007" name="Nature">
        <title>The grapevine genome sequence suggests ancestral hexaploidization in major angiosperm phyla.</title>
        <authorList>
            <consortium name="The French-Italian Public Consortium for Grapevine Genome Characterization."/>
            <person name="Jaillon O."/>
            <person name="Aury J.-M."/>
            <person name="Noel B."/>
            <person name="Policriti A."/>
            <person name="Clepet C."/>
            <person name="Casagrande A."/>
            <person name="Choisne N."/>
            <person name="Aubourg S."/>
            <person name="Vitulo N."/>
            <person name="Jubin C."/>
            <person name="Vezzi A."/>
            <person name="Legeai F."/>
            <person name="Hugueney P."/>
            <person name="Dasilva C."/>
            <person name="Horner D."/>
            <person name="Mica E."/>
            <person name="Jublot D."/>
            <person name="Poulain J."/>
            <person name="Bruyere C."/>
            <person name="Billault A."/>
            <person name="Segurens B."/>
            <person name="Gouyvenoux M."/>
            <person name="Ugarte E."/>
            <person name="Cattonaro F."/>
            <person name="Anthouard V."/>
            <person name="Vico V."/>
            <person name="Del Fabbro C."/>
            <person name="Alaux M."/>
            <person name="Di Gaspero G."/>
            <person name="Dumas V."/>
            <person name="Felice N."/>
            <person name="Paillard S."/>
            <person name="Juman I."/>
            <person name="Moroldo M."/>
            <person name="Scalabrin S."/>
            <person name="Canaguier A."/>
            <person name="Le Clainche I."/>
            <person name="Malacrida G."/>
            <person name="Durand E."/>
            <person name="Pesole G."/>
            <person name="Laucou V."/>
            <person name="Chatelet P."/>
            <person name="Merdinoglu D."/>
            <person name="Delledonne M."/>
            <person name="Pezzotti M."/>
            <person name="Lecharny A."/>
            <person name="Scarpelli C."/>
            <person name="Artiguenave F."/>
            <person name="Pe M.E."/>
            <person name="Valle G."/>
            <person name="Morgante M."/>
            <person name="Caboche M."/>
            <person name="Adam-Blondon A.-F."/>
            <person name="Weissenbach J."/>
            <person name="Quetier F."/>
            <person name="Wincker P."/>
        </authorList>
    </citation>
    <scope>NUCLEOTIDE SEQUENCE [LARGE SCALE GENOMIC DNA]</scope>
    <source>
        <strain evidence="3">cv. Pinot noir / PN40024</strain>
    </source>
</reference>
<organism evidence="2 3">
    <name type="scientific">Vitis vinifera</name>
    <name type="common">Grape</name>
    <dbReference type="NCBI Taxonomy" id="29760"/>
    <lineage>
        <taxon>Eukaryota</taxon>
        <taxon>Viridiplantae</taxon>
        <taxon>Streptophyta</taxon>
        <taxon>Embryophyta</taxon>
        <taxon>Tracheophyta</taxon>
        <taxon>Spermatophyta</taxon>
        <taxon>Magnoliopsida</taxon>
        <taxon>eudicotyledons</taxon>
        <taxon>Gunneridae</taxon>
        <taxon>Pentapetalae</taxon>
        <taxon>rosids</taxon>
        <taxon>Vitales</taxon>
        <taxon>Vitaceae</taxon>
        <taxon>Viteae</taxon>
        <taxon>Vitis</taxon>
    </lineage>
</organism>
<keyword evidence="3" id="KW-1185">Reference proteome</keyword>
<dbReference type="ExpressionAtlas" id="D7TRR1">
    <property type="expression patterns" value="baseline and differential"/>
</dbReference>
<dbReference type="PANTHER" id="PTHR33163">
    <property type="entry name" value="PROTEIN TIC 214-RELATED"/>
    <property type="match status" value="1"/>
</dbReference>